<dbReference type="Gene3D" id="3.90.226.10">
    <property type="entry name" value="2-enoyl-CoA Hydratase, Chain A, domain 1"/>
    <property type="match status" value="1"/>
</dbReference>
<dbReference type="AlphaFoldDB" id="A0A7H1J5I6"/>
<dbReference type="InterPro" id="IPR029045">
    <property type="entry name" value="ClpP/crotonase-like_dom_sf"/>
</dbReference>
<name>A0A7H1J5I6_9GAMM</name>
<sequence>MPCLNDILNEINALNVTQPNAVDVVRKAKIKKLNEYTERNVICYYSGWLSVEGKPVPNLSIDDMDKNGFMNTIEGLDCSLGLDLILHTPGGSITAAESLVYYLRAKFGKDIRVIVPQMAMSAGTMIACSAKEIIMGHQSCIGPFDPFVKGVSAFAVFEEFKRATEEIQTHPHTLPLWQVMIQKYPPAFLEECEKAIELATSIVPKWLSSSMLSDQEPADQDANIKSIMENLNNPGQTKEHSRHIHADKAISLGLNVVMMESDQNLQDLVLSLHHAYMATFLNTNTAKIIESHHDRSLILKYA</sequence>
<dbReference type="PANTHER" id="PTHR35984:SF1">
    <property type="entry name" value="PERIPLASMIC SERINE PROTEASE"/>
    <property type="match status" value="1"/>
</dbReference>
<dbReference type="OrthoDB" id="9806253at2"/>
<keyword evidence="2" id="KW-1185">Reference proteome</keyword>
<dbReference type="KEGG" id="mard:IBG28_19205"/>
<dbReference type="InterPro" id="IPR002825">
    <property type="entry name" value="Pept_S49_ser-pept_pro"/>
</dbReference>
<dbReference type="GO" id="GO:0016020">
    <property type="term" value="C:membrane"/>
    <property type="evidence" value="ECO:0007669"/>
    <property type="project" value="InterPro"/>
</dbReference>
<evidence type="ECO:0000313" key="1">
    <source>
        <dbReference type="EMBL" id="QNT05752.1"/>
    </source>
</evidence>
<dbReference type="Pfam" id="PF01972">
    <property type="entry name" value="SDH_protease"/>
    <property type="match status" value="1"/>
</dbReference>
<dbReference type="EMBL" id="CP061081">
    <property type="protein sequence ID" value="QNT05752.1"/>
    <property type="molecule type" value="Genomic_DNA"/>
</dbReference>
<evidence type="ECO:0000313" key="2">
    <source>
        <dbReference type="Proteomes" id="UP000516370"/>
    </source>
</evidence>
<proteinExistence type="predicted"/>
<dbReference type="PANTHER" id="PTHR35984">
    <property type="entry name" value="PERIPLASMIC SERINE PROTEASE"/>
    <property type="match status" value="1"/>
</dbReference>
<accession>A0A7H1J5I6</accession>
<dbReference type="Proteomes" id="UP000516370">
    <property type="component" value="Chromosome"/>
</dbReference>
<reference evidence="1 2" key="1">
    <citation type="submission" date="2020-09" db="EMBL/GenBank/DDBJ databases">
        <title>Complete genome sequence of an Arctic sea ice bacterium Marinomonas arctica BSI20414.</title>
        <authorList>
            <person name="Liao L."/>
            <person name="Chen B."/>
        </authorList>
    </citation>
    <scope>NUCLEOTIDE SEQUENCE [LARGE SCALE GENOMIC DNA]</scope>
    <source>
        <strain evidence="1 2">BSI20414</strain>
    </source>
</reference>
<dbReference type="SUPFAM" id="SSF52096">
    <property type="entry name" value="ClpP/crotonase"/>
    <property type="match status" value="1"/>
</dbReference>
<organism evidence="1 2">
    <name type="scientific">Marinomonas arctica</name>
    <dbReference type="NCBI Taxonomy" id="383750"/>
    <lineage>
        <taxon>Bacteria</taxon>
        <taxon>Pseudomonadati</taxon>
        <taxon>Pseudomonadota</taxon>
        <taxon>Gammaproteobacteria</taxon>
        <taxon>Oceanospirillales</taxon>
        <taxon>Oceanospirillaceae</taxon>
        <taxon>Marinomonas</taxon>
    </lineage>
</organism>
<dbReference type="RefSeq" id="WP_111608700.1">
    <property type="nucleotide sequence ID" value="NZ_BMLJ01000019.1"/>
</dbReference>
<gene>
    <name evidence="1" type="ORF">IBG28_19205</name>
</gene>
<protein>
    <submittedName>
        <fullName evidence="1">S49 family peptidase</fullName>
    </submittedName>
</protein>